<reference evidence="2" key="2">
    <citation type="submission" date="2023-05" db="EMBL/GenBank/DDBJ databases">
        <authorList>
            <consortium name="Lawrence Berkeley National Laboratory"/>
            <person name="Steindorff A."/>
            <person name="Hensen N."/>
            <person name="Bonometti L."/>
            <person name="Westerberg I."/>
            <person name="Brannstrom I.O."/>
            <person name="Guillou S."/>
            <person name="Cros-Aarteil S."/>
            <person name="Calhoun S."/>
            <person name="Haridas S."/>
            <person name="Kuo A."/>
            <person name="Mondo S."/>
            <person name="Pangilinan J."/>
            <person name="Riley R."/>
            <person name="Labutti K."/>
            <person name="Andreopoulos B."/>
            <person name="Lipzen A."/>
            <person name="Chen C."/>
            <person name="Yanf M."/>
            <person name="Daum C."/>
            <person name="Ng V."/>
            <person name="Clum A."/>
            <person name="Ohm R."/>
            <person name="Martin F."/>
            <person name="Silar P."/>
            <person name="Natvig D."/>
            <person name="Lalanne C."/>
            <person name="Gautier V."/>
            <person name="Ament-Velasquez S.L."/>
            <person name="Kruys A."/>
            <person name="Hutchinson M.I."/>
            <person name="Powell A.J."/>
            <person name="Barry K."/>
            <person name="Miller A.N."/>
            <person name="Grigoriev I.V."/>
            <person name="Debuchy R."/>
            <person name="Gladieux P."/>
            <person name="Thoren M.H."/>
            <person name="Johannesson H."/>
        </authorList>
    </citation>
    <scope>NUCLEOTIDE SEQUENCE</scope>
    <source>
        <strain evidence="2">CBS 315.58</strain>
    </source>
</reference>
<evidence type="ECO:0000313" key="2">
    <source>
        <dbReference type="EMBL" id="KAK4194699.1"/>
    </source>
</evidence>
<sequence length="200" mass="22425">MGLKRDARGTLSPRSTPPDLAGGATTSLSLWTMFTDRILEQAWSLPATLEHIANVWLPLILEAAFHEIQFPCVVREVGSYRPVPNELVQRVRQKHKQVAGTLLKSLCIRTVGLGCQAEKRANELDELMYEKGVDFEVREELLGHELYMALCNGPLGPVLARMGLSGKCLVDYKSQLPGAPKLVKKRKRAVWYSTWDLSLR</sequence>
<reference evidence="2" key="1">
    <citation type="journal article" date="2023" name="Mol. Phylogenet. Evol.">
        <title>Genome-scale phylogeny and comparative genomics of the fungal order Sordariales.</title>
        <authorList>
            <person name="Hensen N."/>
            <person name="Bonometti L."/>
            <person name="Westerberg I."/>
            <person name="Brannstrom I.O."/>
            <person name="Guillou S."/>
            <person name="Cros-Aarteil S."/>
            <person name="Calhoun S."/>
            <person name="Haridas S."/>
            <person name="Kuo A."/>
            <person name="Mondo S."/>
            <person name="Pangilinan J."/>
            <person name="Riley R."/>
            <person name="LaButti K."/>
            <person name="Andreopoulos B."/>
            <person name="Lipzen A."/>
            <person name="Chen C."/>
            <person name="Yan M."/>
            <person name="Daum C."/>
            <person name="Ng V."/>
            <person name="Clum A."/>
            <person name="Steindorff A."/>
            <person name="Ohm R.A."/>
            <person name="Martin F."/>
            <person name="Silar P."/>
            <person name="Natvig D.O."/>
            <person name="Lalanne C."/>
            <person name="Gautier V."/>
            <person name="Ament-Velasquez S.L."/>
            <person name="Kruys A."/>
            <person name="Hutchinson M.I."/>
            <person name="Powell A.J."/>
            <person name="Barry K."/>
            <person name="Miller A.N."/>
            <person name="Grigoriev I.V."/>
            <person name="Debuchy R."/>
            <person name="Gladieux P."/>
            <person name="Hiltunen Thoren M."/>
            <person name="Johannesson H."/>
        </authorList>
    </citation>
    <scope>NUCLEOTIDE SEQUENCE</scope>
    <source>
        <strain evidence="2">CBS 315.58</strain>
    </source>
</reference>
<name>A0AAN6X6C9_9PEZI</name>
<evidence type="ECO:0000313" key="3">
    <source>
        <dbReference type="Proteomes" id="UP001303160"/>
    </source>
</evidence>
<evidence type="ECO:0000256" key="1">
    <source>
        <dbReference type="SAM" id="MobiDB-lite"/>
    </source>
</evidence>
<keyword evidence="3" id="KW-1185">Reference proteome</keyword>
<gene>
    <name evidence="2" type="ORF">QBC40DRAFT_301855</name>
</gene>
<dbReference type="AlphaFoldDB" id="A0AAN6X6C9"/>
<accession>A0AAN6X6C9</accession>
<comment type="caution">
    <text evidence="2">The sequence shown here is derived from an EMBL/GenBank/DDBJ whole genome shotgun (WGS) entry which is preliminary data.</text>
</comment>
<feature type="region of interest" description="Disordered" evidence="1">
    <location>
        <begin position="1"/>
        <end position="23"/>
    </location>
</feature>
<dbReference type="EMBL" id="MU864044">
    <property type="protein sequence ID" value="KAK4194699.1"/>
    <property type="molecule type" value="Genomic_DNA"/>
</dbReference>
<proteinExistence type="predicted"/>
<organism evidence="2 3">
    <name type="scientific">Triangularia verruculosa</name>
    <dbReference type="NCBI Taxonomy" id="2587418"/>
    <lineage>
        <taxon>Eukaryota</taxon>
        <taxon>Fungi</taxon>
        <taxon>Dikarya</taxon>
        <taxon>Ascomycota</taxon>
        <taxon>Pezizomycotina</taxon>
        <taxon>Sordariomycetes</taxon>
        <taxon>Sordariomycetidae</taxon>
        <taxon>Sordariales</taxon>
        <taxon>Podosporaceae</taxon>
        <taxon>Triangularia</taxon>
    </lineage>
</organism>
<dbReference type="Proteomes" id="UP001303160">
    <property type="component" value="Unassembled WGS sequence"/>
</dbReference>
<protein>
    <submittedName>
        <fullName evidence="2">Uncharacterized protein</fullName>
    </submittedName>
</protein>